<dbReference type="EMBL" id="JAUMJH010000005">
    <property type="protein sequence ID" value="MDO3656109.1"/>
    <property type="molecule type" value="Genomic_DNA"/>
</dbReference>
<gene>
    <name evidence="1" type="ORF">Q3V53_02635</name>
</gene>
<keyword evidence="2" id="KW-1185">Reference proteome</keyword>
<comment type="caution">
    <text evidence="1">The sequence shown here is derived from an EMBL/GenBank/DDBJ whole genome shotgun (WGS) entry which is preliminary data.</text>
</comment>
<organism evidence="1 2">
    <name type="scientific">Acinetobacter genomosp. 15BJ</name>
    <dbReference type="NCBI Taxonomy" id="106651"/>
    <lineage>
        <taxon>Bacteria</taxon>
        <taxon>Pseudomonadati</taxon>
        <taxon>Pseudomonadota</taxon>
        <taxon>Gammaproteobacteria</taxon>
        <taxon>Moraxellales</taxon>
        <taxon>Moraxellaceae</taxon>
        <taxon>Acinetobacter</taxon>
    </lineage>
</organism>
<protein>
    <recommendedName>
        <fullName evidence="3">MarR family transcriptional regulator</fullName>
    </recommendedName>
</protein>
<evidence type="ECO:0000313" key="2">
    <source>
        <dbReference type="Proteomes" id="UP001168902"/>
    </source>
</evidence>
<reference evidence="1 2" key="1">
    <citation type="submission" date="2023-07" db="EMBL/GenBank/DDBJ databases">
        <title>A novel proteolytic Acinetobacter species.</title>
        <authorList>
            <person name="Nemec A."/>
            <person name="Radolfova-Krizova L."/>
        </authorList>
    </citation>
    <scope>NUCLEOTIDE SEQUENCE [LARGE SCALE GENOMIC DNA]</scope>
    <source>
        <strain evidence="1 2">NIPH 1865</strain>
    </source>
</reference>
<sequence length="102" mass="12206">MENEKEQEIRKNLKRIITYFWQGSFFVQKLASEARNRFKHCMNLFTSLIDLGVIIENKVTTHQKRQDIAYQISEKHISLKKIFEENDTCVEFELILKRVEGV</sequence>
<name>A0ABT8USU5_9GAMM</name>
<evidence type="ECO:0000313" key="1">
    <source>
        <dbReference type="EMBL" id="MDO3656109.1"/>
    </source>
</evidence>
<dbReference type="RefSeq" id="WP_032882208.1">
    <property type="nucleotide sequence ID" value="NZ_JAKZGC010000006.1"/>
</dbReference>
<dbReference type="Proteomes" id="UP001168902">
    <property type="component" value="Unassembled WGS sequence"/>
</dbReference>
<evidence type="ECO:0008006" key="3">
    <source>
        <dbReference type="Google" id="ProtNLM"/>
    </source>
</evidence>
<accession>A0ABT8USU5</accession>
<proteinExistence type="predicted"/>